<evidence type="ECO:0000313" key="5">
    <source>
        <dbReference type="Proteomes" id="UP000181998"/>
    </source>
</evidence>
<gene>
    <name evidence="4" type="ORF">SAMN05421510_100484</name>
</gene>
<organism evidence="4 5">
    <name type="scientific">Nitrosomonas ureae</name>
    <dbReference type="NCBI Taxonomy" id="44577"/>
    <lineage>
        <taxon>Bacteria</taxon>
        <taxon>Pseudomonadati</taxon>
        <taxon>Pseudomonadota</taxon>
        <taxon>Betaproteobacteria</taxon>
        <taxon>Nitrosomonadales</taxon>
        <taxon>Nitrosomonadaceae</taxon>
        <taxon>Nitrosomonas</taxon>
    </lineage>
</organism>
<feature type="domain" description="Glycosyl transferase family 1" evidence="2">
    <location>
        <begin position="214"/>
        <end position="384"/>
    </location>
</feature>
<evidence type="ECO:0000259" key="2">
    <source>
        <dbReference type="Pfam" id="PF00534"/>
    </source>
</evidence>
<dbReference type="GO" id="GO:0009103">
    <property type="term" value="P:lipopolysaccharide biosynthetic process"/>
    <property type="evidence" value="ECO:0007669"/>
    <property type="project" value="TreeGrafter"/>
</dbReference>
<dbReference type="PANTHER" id="PTHR46401:SF2">
    <property type="entry name" value="GLYCOSYLTRANSFERASE WBBK-RELATED"/>
    <property type="match status" value="1"/>
</dbReference>
<dbReference type="PANTHER" id="PTHR46401">
    <property type="entry name" value="GLYCOSYLTRANSFERASE WBBK-RELATED"/>
    <property type="match status" value="1"/>
</dbReference>
<dbReference type="GO" id="GO:0016757">
    <property type="term" value="F:glycosyltransferase activity"/>
    <property type="evidence" value="ECO:0007669"/>
    <property type="project" value="InterPro"/>
</dbReference>
<reference evidence="4 5" key="1">
    <citation type="submission" date="2016-10" db="EMBL/GenBank/DDBJ databases">
        <authorList>
            <person name="de Groot N.N."/>
        </authorList>
    </citation>
    <scope>NUCLEOTIDE SEQUENCE [LARGE SCALE GENOMIC DNA]</scope>
    <source>
        <strain evidence="4 5">Nm9</strain>
    </source>
</reference>
<protein>
    <submittedName>
        <fullName evidence="4">Glycosyltransferase involved in cell wall bisynthesis</fullName>
    </submittedName>
</protein>
<dbReference type="Pfam" id="PF00534">
    <property type="entry name" value="Glycos_transf_1"/>
    <property type="match status" value="1"/>
</dbReference>
<evidence type="ECO:0000313" key="4">
    <source>
        <dbReference type="EMBL" id="SEP78580.1"/>
    </source>
</evidence>
<dbReference type="Pfam" id="PF12000">
    <property type="entry name" value="Glyco_trans_4_3"/>
    <property type="match status" value="1"/>
</dbReference>
<name>A0A1H9APD6_9PROT</name>
<dbReference type="EMBL" id="FOFX01000004">
    <property type="protein sequence ID" value="SEP78580.1"/>
    <property type="molecule type" value="Genomic_DNA"/>
</dbReference>
<sequence length="409" mass="46098">MEILFIHPNFPGQFRRFAAALAREPDMHVYGAGDAGWMAETVPLPDIPIIAYQTPEEVSKNTHPYARSFDSAVKRGQQIVQTLLAQKRQGLEPDIIIAHPGWGDAFYLKDIFPGATIIGLFEYYYRVRGADVGFDPEFPMNFDDIFRVRSLNATQLLALESCDIGYCPTAWQRSCFPLHYQQRLHVIHDGIDTNTVTPDANATITLPDGSVHHAGEEILTFASRNLEPYRGFHIFMRALPRILEARPGCQIIITGSDGVSYGKQPLSGQTYRQRYLDEIADKIDPSRIHFTGHLPYNDYLKVFQVSRAHIYLTYPFILSWSMLEAMSAGCLLIASATASVQEVITDGKNGLLFPFHEPTALANHAIDALNEPDRYLDMRKAARQTIISNYDFATICYPAFTQLLNQHNP</sequence>
<dbReference type="CDD" id="cd03818">
    <property type="entry name" value="GT4_ExpC-like"/>
    <property type="match status" value="1"/>
</dbReference>
<evidence type="ECO:0000259" key="3">
    <source>
        <dbReference type="Pfam" id="PF12000"/>
    </source>
</evidence>
<dbReference type="Gene3D" id="3.40.50.2000">
    <property type="entry name" value="Glycogen Phosphorylase B"/>
    <property type="match status" value="1"/>
</dbReference>
<dbReference type="SUPFAM" id="SSF53756">
    <property type="entry name" value="UDP-Glycosyltransferase/glycogen phosphorylase"/>
    <property type="match status" value="1"/>
</dbReference>
<dbReference type="InterPro" id="IPR001296">
    <property type="entry name" value="Glyco_trans_1"/>
</dbReference>
<dbReference type="RefSeq" id="WP_074719738.1">
    <property type="nucleotide sequence ID" value="NZ_FOFX01000004.1"/>
</dbReference>
<dbReference type="AlphaFoldDB" id="A0A1H9APD6"/>
<evidence type="ECO:0000256" key="1">
    <source>
        <dbReference type="ARBA" id="ARBA00022679"/>
    </source>
</evidence>
<dbReference type="Proteomes" id="UP000181998">
    <property type="component" value="Unassembled WGS sequence"/>
</dbReference>
<keyword evidence="1 4" id="KW-0808">Transferase</keyword>
<accession>A0A1H9APD6</accession>
<proteinExistence type="predicted"/>
<dbReference type="InterPro" id="IPR022623">
    <property type="entry name" value="Glyco_trans_4"/>
</dbReference>
<dbReference type="OrthoDB" id="5416057at2"/>
<feature type="domain" description="Glycosyl transferase family 4" evidence="3">
    <location>
        <begin position="40"/>
        <end position="195"/>
    </location>
</feature>